<organism evidence="7 8">
    <name type="scientific">Eumeta variegata</name>
    <name type="common">Bagworm moth</name>
    <name type="synonym">Eumeta japonica</name>
    <dbReference type="NCBI Taxonomy" id="151549"/>
    <lineage>
        <taxon>Eukaryota</taxon>
        <taxon>Metazoa</taxon>
        <taxon>Ecdysozoa</taxon>
        <taxon>Arthropoda</taxon>
        <taxon>Hexapoda</taxon>
        <taxon>Insecta</taxon>
        <taxon>Pterygota</taxon>
        <taxon>Neoptera</taxon>
        <taxon>Endopterygota</taxon>
        <taxon>Lepidoptera</taxon>
        <taxon>Glossata</taxon>
        <taxon>Ditrysia</taxon>
        <taxon>Tineoidea</taxon>
        <taxon>Psychidae</taxon>
        <taxon>Oiketicinae</taxon>
        <taxon>Eumeta</taxon>
    </lineage>
</organism>
<dbReference type="InterPro" id="IPR011011">
    <property type="entry name" value="Znf_FYVE_PHD"/>
</dbReference>
<dbReference type="EMBL" id="BGZK01000018">
    <property type="protein sequence ID" value="GBP05458.1"/>
    <property type="molecule type" value="Genomic_DNA"/>
</dbReference>
<dbReference type="GO" id="GO:0005737">
    <property type="term" value="C:cytoplasm"/>
    <property type="evidence" value="ECO:0007669"/>
    <property type="project" value="TreeGrafter"/>
</dbReference>
<proteinExistence type="predicted"/>
<dbReference type="OrthoDB" id="79871at2759"/>
<dbReference type="InterPro" id="IPR047335">
    <property type="entry name" value="RUFY1-3"/>
</dbReference>
<feature type="compositionally biased region" description="Low complexity" evidence="5">
    <location>
        <begin position="315"/>
        <end position="324"/>
    </location>
</feature>
<evidence type="ECO:0000313" key="7">
    <source>
        <dbReference type="EMBL" id="GBP05458.1"/>
    </source>
</evidence>
<gene>
    <name evidence="7" type="primary">Rufy2</name>
    <name evidence="7" type="ORF">EVAR_2981_1</name>
</gene>
<feature type="domain" description="FYVE zinc finger" evidence="6">
    <location>
        <begin position="155"/>
        <end position="259"/>
    </location>
</feature>
<reference evidence="7 8" key="1">
    <citation type="journal article" date="2019" name="Commun. Biol.">
        <title>The bagworm genome reveals a unique fibroin gene that provides high tensile strength.</title>
        <authorList>
            <person name="Kono N."/>
            <person name="Nakamura H."/>
            <person name="Ohtoshi R."/>
            <person name="Tomita M."/>
            <person name="Numata K."/>
            <person name="Arakawa K."/>
        </authorList>
    </citation>
    <scope>NUCLEOTIDE SEQUENCE [LARGE SCALE GENOMIC DNA]</scope>
</reference>
<keyword evidence="2" id="KW-0863">Zinc-finger</keyword>
<evidence type="ECO:0000259" key="6">
    <source>
        <dbReference type="SMART" id="SM00064"/>
    </source>
</evidence>
<dbReference type="Pfam" id="PF01359">
    <property type="entry name" value="Transposase_1"/>
    <property type="match status" value="1"/>
</dbReference>
<keyword evidence="3" id="KW-0862">Zinc</keyword>
<evidence type="ECO:0000256" key="2">
    <source>
        <dbReference type="ARBA" id="ARBA00022771"/>
    </source>
</evidence>
<dbReference type="STRING" id="151549.A0A4C1SWA0"/>
<accession>A0A4C1SWA0</accession>
<dbReference type="InterPro" id="IPR013083">
    <property type="entry name" value="Znf_RING/FYVE/PHD"/>
</dbReference>
<dbReference type="PANTHER" id="PTHR45956">
    <property type="entry name" value="RUN AND FYVE DOMAIN-CONTAINING PROTEIN 2-LIKE PROTEIN"/>
    <property type="match status" value="1"/>
</dbReference>
<dbReference type="SMART" id="SM00064">
    <property type="entry name" value="FYVE"/>
    <property type="match status" value="1"/>
</dbReference>
<feature type="region of interest" description="Disordered" evidence="5">
    <location>
        <begin position="304"/>
        <end position="330"/>
    </location>
</feature>
<sequence length="345" mass="38342">MLGIWWDWKGIIHYELLPPSKAINSDLFYQQLMRLKLQEEKAARKSEVESARSLGQKTAAAETRAVAAEGDLRIEREWRISLQESMVKDRDKISTLIQEVESLKSIGQKYLALQEEQHSLRNQYVEAQKTLEEVGATLSENKLQLAELLERGAKPEEPTWAADGDATACTACAKEFTIARRKNVPGSILPTSELSNEFLTEVISNHSLRASEYVKLSISDAVIACGHIFCSSCSDKSITFASNTRPVRVCDACYAENVTCKLNDGDTALLDPIGPGAQVCAPHALMENMELATDSDKGIHSLISQRRARGRRRSPTSPTPSAATDYPLTPNPYSYRFLKKHTSVR</sequence>
<keyword evidence="4" id="KW-0175">Coiled coil</keyword>
<comment type="caution">
    <text evidence="7">The sequence shown here is derived from an EMBL/GenBank/DDBJ whole genome shotgun (WGS) entry which is preliminary data.</text>
</comment>
<evidence type="ECO:0000256" key="3">
    <source>
        <dbReference type="ARBA" id="ARBA00022833"/>
    </source>
</evidence>
<evidence type="ECO:0000256" key="1">
    <source>
        <dbReference type="ARBA" id="ARBA00022723"/>
    </source>
</evidence>
<evidence type="ECO:0000313" key="8">
    <source>
        <dbReference type="Proteomes" id="UP000299102"/>
    </source>
</evidence>
<name>A0A4C1SWA0_EUMVA</name>
<dbReference type="Gene3D" id="3.30.40.10">
    <property type="entry name" value="Zinc/RING finger domain, C3HC4 (zinc finger)"/>
    <property type="match status" value="1"/>
</dbReference>
<dbReference type="SUPFAM" id="SSF57903">
    <property type="entry name" value="FYVE/PHD zinc finger"/>
    <property type="match status" value="1"/>
</dbReference>
<dbReference type="Pfam" id="PF01363">
    <property type="entry name" value="FYVE"/>
    <property type="match status" value="1"/>
</dbReference>
<dbReference type="AlphaFoldDB" id="A0A4C1SWA0"/>
<dbReference type="GO" id="GO:0008270">
    <property type="term" value="F:zinc ion binding"/>
    <property type="evidence" value="ECO:0007669"/>
    <property type="project" value="UniProtKB-KW"/>
</dbReference>
<keyword evidence="1" id="KW-0479">Metal-binding</keyword>
<dbReference type="InterPro" id="IPR000306">
    <property type="entry name" value="Znf_FYVE"/>
</dbReference>
<dbReference type="Proteomes" id="UP000299102">
    <property type="component" value="Unassembled WGS sequence"/>
</dbReference>
<dbReference type="InterPro" id="IPR001888">
    <property type="entry name" value="Transposase_1"/>
</dbReference>
<evidence type="ECO:0000256" key="4">
    <source>
        <dbReference type="ARBA" id="ARBA00023054"/>
    </source>
</evidence>
<evidence type="ECO:0000256" key="5">
    <source>
        <dbReference type="SAM" id="MobiDB-lite"/>
    </source>
</evidence>
<dbReference type="PANTHER" id="PTHR45956:SF6">
    <property type="entry name" value="RUN DOMAIN-CONTAINING PROTEIN"/>
    <property type="match status" value="1"/>
</dbReference>
<keyword evidence="8" id="KW-1185">Reference proteome</keyword>
<protein>
    <submittedName>
        <fullName evidence="7">RUN and FYVE domain-containing protein 2</fullName>
    </submittedName>
</protein>